<keyword evidence="4" id="KW-1185">Reference proteome</keyword>
<reference evidence="3 4" key="1">
    <citation type="submission" date="2019-07" db="EMBL/GenBank/DDBJ databases">
        <title>Genome assembly of two rare yeast pathogens: Diutina rugosa and Trichomonascus ciferrii.</title>
        <authorList>
            <person name="Mixao V."/>
            <person name="Saus E."/>
            <person name="Hansen A."/>
            <person name="Lass-Flor C."/>
            <person name="Gabaldon T."/>
        </authorList>
    </citation>
    <scope>NUCLEOTIDE SEQUENCE [LARGE SCALE GENOMIC DNA]</scope>
    <source>
        <strain evidence="3 4">CBS 613</strain>
    </source>
</reference>
<gene>
    <name evidence="3" type="ORF">DIURU_003212</name>
</gene>
<evidence type="ECO:0000256" key="1">
    <source>
        <dbReference type="SAM" id="MobiDB-lite"/>
    </source>
</evidence>
<feature type="region of interest" description="Disordered" evidence="1">
    <location>
        <begin position="1"/>
        <end position="175"/>
    </location>
</feature>
<dbReference type="EMBL" id="SWFT01000102">
    <property type="protein sequence ID" value="KAA8901503.1"/>
    <property type="molecule type" value="Genomic_DNA"/>
</dbReference>
<feature type="compositionally biased region" description="Basic and acidic residues" evidence="1">
    <location>
        <begin position="9"/>
        <end position="18"/>
    </location>
</feature>
<proteinExistence type="predicted"/>
<dbReference type="AlphaFoldDB" id="A0A642UTJ8"/>
<feature type="transmembrane region" description="Helical" evidence="2">
    <location>
        <begin position="209"/>
        <end position="232"/>
    </location>
</feature>
<feature type="transmembrane region" description="Helical" evidence="2">
    <location>
        <begin position="316"/>
        <end position="338"/>
    </location>
</feature>
<feature type="compositionally biased region" description="Pro residues" evidence="1">
    <location>
        <begin position="31"/>
        <end position="46"/>
    </location>
</feature>
<dbReference type="Proteomes" id="UP000449547">
    <property type="component" value="Unassembled WGS sequence"/>
</dbReference>
<dbReference type="RefSeq" id="XP_034011984.1">
    <property type="nucleotide sequence ID" value="XM_034155950.1"/>
</dbReference>
<dbReference type="OMA" id="ICCIIST"/>
<feature type="transmembrane region" description="Helical" evidence="2">
    <location>
        <begin position="244"/>
        <end position="263"/>
    </location>
</feature>
<protein>
    <recommendedName>
        <fullName evidence="5">MARVEL domain-containing protein</fullName>
    </recommendedName>
</protein>
<dbReference type="VEuPathDB" id="FungiDB:DIURU_003212"/>
<evidence type="ECO:0000313" key="4">
    <source>
        <dbReference type="Proteomes" id="UP000449547"/>
    </source>
</evidence>
<evidence type="ECO:0000256" key="2">
    <source>
        <dbReference type="SAM" id="Phobius"/>
    </source>
</evidence>
<evidence type="ECO:0000313" key="3">
    <source>
        <dbReference type="EMBL" id="KAA8901503.1"/>
    </source>
</evidence>
<evidence type="ECO:0008006" key="5">
    <source>
        <dbReference type="Google" id="ProtNLM"/>
    </source>
</evidence>
<keyword evidence="2" id="KW-0812">Transmembrane</keyword>
<keyword evidence="2" id="KW-1133">Transmembrane helix</keyword>
<dbReference type="GeneID" id="54781863"/>
<accession>A0A642UTJ8</accession>
<comment type="caution">
    <text evidence="3">The sequence shown here is derived from an EMBL/GenBank/DDBJ whole genome shotgun (WGS) entry which is preliminary data.</text>
</comment>
<feature type="transmembrane region" description="Helical" evidence="2">
    <location>
        <begin position="275"/>
        <end position="296"/>
    </location>
</feature>
<dbReference type="OrthoDB" id="4019110at2759"/>
<organism evidence="3 4">
    <name type="scientific">Diutina rugosa</name>
    <name type="common">Yeast</name>
    <name type="synonym">Candida rugosa</name>
    <dbReference type="NCBI Taxonomy" id="5481"/>
    <lineage>
        <taxon>Eukaryota</taxon>
        <taxon>Fungi</taxon>
        <taxon>Dikarya</taxon>
        <taxon>Ascomycota</taxon>
        <taxon>Saccharomycotina</taxon>
        <taxon>Pichiomycetes</taxon>
        <taxon>Debaryomycetaceae</taxon>
        <taxon>Diutina</taxon>
    </lineage>
</organism>
<sequence length="457" mass="50872">MDYQQVYADEARFHHDTVLPRSTTPAYSREPQPPSAHPSAPAPPPVTSRLDPDYHYYVSQGTHQQRRPSGGDRPYPTDTNRGPPTPPTKDSRFQHMPPMAPGSNTTPSRHQSESKHPTPYNSRHPLENPSLPASAARNSDDLPAMTEPSQLSENAPADTTAGYIPPLRRNRKYDPRKQDLVKQVMNSSFIVHQRRQVDQEQMVDTEYSISGLGVIHIFEVICCIISTTISAILLDRDDSIAKGYYQYVLADSTITLAISILFLTRAINYESRNGVFYTIVATLLKIASFVVVVAVVNPVHDCVSNICPMRRALTSFVIICTFLWMINLVMYLTTLYVAKLDLLNPSKAQYQPLNELPEQPLPSQAVEGGGIGPGSPPYGAMMDSMPAPYPGAGGGGDATHLPPPLPLSEDLSEKNDDYYKYPDNRPLKEYFLTADNEMYEKSSEVDTRGKQKVILYF</sequence>
<keyword evidence="2" id="KW-0472">Membrane</keyword>
<name>A0A642UTJ8_DIURU</name>